<keyword evidence="11" id="KW-1185">Reference proteome</keyword>
<reference evidence="10 11" key="1">
    <citation type="submission" date="2011-06" db="EMBL/GenBank/DDBJ databases">
        <title>The complete genome of Spirochaeta thermophila DSM 6578.</title>
        <authorList>
            <consortium name="US DOE Joint Genome Institute (JGI-PGF)"/>
            <person name="Lucas S."/>
            <person name="Lapidus A."/>
            <person name="Bruce D."/>
            <person name="Goodwin L."/>
            <person name="Pitluck S."/>
            <person name="Peters L."/>
            <person name="Kyrpides N."/>
            <person name="Mavromatis K."/>
            <person name="Ivanova N."/>
            <person name="Mikailova N."/>
            <person name="Pagani I."/>
            <person name="Chertkov O."/>
            <person name="Detter J.C."/>
            <person name="Tapia R."/>
            <person name="Han C."/>
            <person name="Land M."/>
            <person name="Hauser L."/>
            <person name="Markowitz V."/>
            <person name="Cheng J.-F."/>
            <person name="Hugenholtz P."/>
            <person name="Woyke T."/>
            <person name="Wu D."/>
            <person name="Spring S."/>
            <person name="Merkhoffer B."/>
            <person name="Schneider S."/>
            <person name="Klenk H.-P."/>
            <person name="Eisen J.A."/>
        </authorList>
    </citation>
    <scope>NUCLEOTIDE SEQUENCE [LARGE SCALE GENOMIC DNA]</scope>
    <source>
        <strain evidence="11">ATCC 700085 / DSM 6578 / Z-1203</strain>
    </source>
</reference>
<dbReference type="Proteomes" id="UP000007254">
    <property type="component" value="Chromosome"/>
</dbReference>
<dbReference type="Pfam" id="PF00528">
    <property type="entry name" value="BPD_transp_1"/>
    <property type="match status" value="1"/>
</dbReference>
<feature type="transmembrane region" description="Helical" evidence="7">
    <location>
        <begin position="75"/>
        <end position="95"/>
    </location>
</feature>
<evidence type="ECO:0000313" key="10">
    <source>
        <dbReference type="EMBL" id="AEJ60638.1"/>
    </source>
</evidence>
<gene>
    <name evidence="10" type="ordered locus">Spith_0353</name>
</gene>
<keyword evidence="6 7" id="KW-0472">Membrane</keyword>
<sequence>MIEIRSVGEEAGSISPSGSPSRGSASFLTTLKKNRQFLVMLIPVTVYLLIFNYAPMAGLILAFKRYIPALGFWKSPWAGLSNFKFLFVSGAFGRILFNTVFYNVIFLITCQALGMMVAILISELRLKKLNNLLHSLTFFPYFVSYVVVGAIVYNIFSYEFGVFNNLLEAWGAEPVNVYQMPNVWVFILTFLNSWKWVGYTSIIYYTTIVGIDPELYEAAEIDGASTLARIWHITVPYLKVTLLTIVLFQLGSIFKGQFDLFYNVIGNNGQLFEATDVVDTYVFRMLITNFDVGLGTAAGLFQSFFGFLLMMIVNGVVKKVRPQYALF</sequence>
<evidence type="ECO:0000256" key="6">
    <source>
        <dbReference type="ARBA" id="ARBA00023136"/>
    </source>
</evidence>
<evidence type="ECO:0000256" key="2">
    <source>
        <dbReference type="ARBA" id="ARBA00022448"/>
    </source>
</evidence>
<feature type="domain" description="ABC transmembrane type-1" evidence="9">
    <location>
        <begin position="96"/>
        <end position="313"/>
    </location>
</feature>
<proteinExistence type="inferred from homology"/>
<dbReference type="PANTHER" id="PTHR43227:SF11">
    <property type="entry name" value="BLL4140 PROTEIN"/>
    <property type="match status" value="1"/>
</dbReference>
<feature type="region of interest" description="Disordered" evidence="8">
    <location>
        <begin position="1"/>
        <end position="23"/>
    </location>
</feature>
<feature type="transmembrane region" description="Helical" evidence="7">
    <location>
        <begin position="37"/>
        <end position="63"/>
    </location>
</feature>
<evidence type="ECO:0000256" key="4">
    <source>
        <dbReference type="ARBA" id="ARBA00022692"/>
    </source>
</evidence>
<dbReference type="GO" id="GO:0005886">
    <property type="term" value="C:plasma membrane"/>
    <property type="evidence" value="ECO:0007669"/>
    <property type="project" value="UniProtKB-SubCell"/>
</dbReference>
<name>G0GE06_WINT7</name>
<dbReference type="RefSeq" id="WP_014624036.1">
    <property type="nucleotide sequence ID" value="NC_017583.1"/>
</dbReference>
<dbReference type="OrthoDB" id="368362at2"/>
<protein>
    <submittedName>
        <fullName evidence="10">ABC-type transporter, integral membrane subunit</fullName>
    </submittedName>
</protein>
<keyword evidence="3" id="KW-1003">Cell membrane</keyword>
<dbReference type="InterPro" id="IPR000515">
    <property type="entry name" value="MetI-like"/>
</dbReference>
<feature type="transmembrane region" description="Helical" evidence="7">
    <location>
        <begin position="133"/>
        <end position="156"/>
    </location>
</feature>
<dbReference type="EMBL" id="CP002903">
    <property type="protein sequence ID" value="AEJ60638.1"/>
    <property type="molecule type" value="Genomic_DNA"/>
</dbReference>
<keyword evidence="2 7" id="KW-0813">Transport</keyword>
<evidence type="ECO:0000256" key="8">
    <source>
        <dbReference type="SAM" id="MobiDB-lite"/>
    </source>
</evidence>
<evidence type="ECO:0000256" key="5">
    <source>
        <dbReference type="ARBA" id="ARBA00022989"/>
    </source>
</evidence>
<dbReference type="HOGENOM" id="CLU_016047_0_1_12"/>
<dbReference type="KEGG" id="stq:Spith_0353"/>
<feature type="transmembrane region" description="Helical" evidence="7">
    <location>
        <begin position="292"/>
        <end position="317"/>
    </location>
</feature>
<dbReference type="STRING" id="869211.Spith_0353"/>
<evidence type="ECO:0000259" key="9">
    <source>
        <dbReference type="PROSITE" id="PS50928"/>
    </source>
</evidence>
<organism evidence="10 11">
    <name type="scientific">Winmispira thermophila (strain ATCC 700085 / DSM 6578 / Z-1203)</name>
    <name type="common">Spirochaeta thermophila</name>
    <dbReference type="NCBI Taxonomy" id="869211"/>
    <lineage>
        <taxon>Bacteria</taxon>
        <taxon>Pseudomonadati</taxon>
        <taxon>Spirochaetota</taxon>
        <taxon>Spirochaetia</taxon>
        <taxon>Winmispirales</taxon>
        <taxon>Winmispiraceae</taxon>
        <taxon>Winmispira</taxon>
    </lineage>
</organism>
<dbReference type="PANTHER" id="PTHR43227">
    <property type="entry name" value="BLL4140 PROTEIN"/>
    <property type="match status" value="1"/>
</dbReference>
<feature type="compositionally biased region" description="Low complexity" evidence="8">
    <location>
        <begin position="9"/>
        <end position="23"/>
    </location>
</feature>
<dbReference type="InterPro" id="IPR050809">
    <property type="entry name" value="UgpAE/MalFG_permease"/>
</dbReference>
<dbReference type="CDD" id="cd06261">
    <property type="entry name" value="TM_PBP2"/>
    <property type="match status" value="1"/>
</dbReference>
<evidence type="ECO:0000256" key="7">
    <source>
        <dbReference type="RuleBase" id="RU363032"/>
    </source>
</evidence>
<evidence type="ECO:0000256" key="1">
    <source>
        <dbReference type="ARBA" id="ARBA00004651"/>
    </source>
</evidence>
<dbReference type="InterPro" id="IPR035906">
    <property type="entry name" value="MetI-like_sf"/>
</dbReference>
<keyword evidence="4 7" id="KW-0812">Transmembrane</keyword>
<dbReference type="GO" id="GO:0055085">
    <property type="term" value="P:transmembrane transport"/>
    <property type="evidence" value="ECO:0007669"/>
    <property type="project" value="InterPro"/>
</dbReference>
<comment type="subcellular location">
    <subcellularLocation>
        <location evidence="1 7">Cell membrane</location>
        <topology evidence="1 7">Multi-pass membrane protein</topology>
    </subcellularLocation>
</comment>
<evidence type="ECO:0000256" key="3">
    <source>
        <dbReference type="ARBA" id="ARBA00022475"/>
    </source>
</evidence>
<keyword evidence="5 7" id="KW-1133">Transmembrane helix</keyword>
<dbReference type="PROSITE" id="PS50928">
    <property type="entry name" value="ABC_TM1"/>
    <property type="match status" value="1"/>
</dbReference>
<comment type="similarity">
    <text evidence="7">Belongs to the binding-protein-dependent transport system permease family.</text>
</comment>
<dbReference type="AlphaFoldDB" id="G0GE06"/>
<evidence type="ECO:0000313" key="11">
    <source>
        <dbReference type="Proteomes" id="UP000007254"/>
    </source>
</evidence>
<feature type="transmembrane region" description="Helical" evidence="7">
    <location>
        <begin position="101"/>
        <end position="121"/>
    </location>
</feature>
<dbReference type="SUPFAM" id="SSF161098">
    <property type="entry name" value="MetI-like"/>
    <property type="match status" value="1"/>
</dbReference>
<feature type="transmembrane region" description="Helical" evidence="7">
    <location>
        <begin position="237"/>
        <end position="254"/>
    </location>
</feature>
<accession>G0GE06</accession>
<dbReference type="Gene3D" id="1.10.3720.10">
    <property type="entry name" value="MetI-like"/>
    <property type="match status" value="1"/>
</dbReference>